<organism evidence="6">
    <name type="scientific">Pseudodiaptomus poplesia</name>
    <dbReference type="NCBI Taxonomy" id="213370"/>
    <lineage>
        <taxon>Eukaryota</taxon>
        <taxon>Metazoa</taxon>
        <taxon>Ecdysozoa</taxon>
        <taxon>Arthropoda</taxon>
        <taxon>Crustacea</taxon>
        <taxon>Multicrustacea</taxon>
        <taxon>Hexanauplia</taxon>
        <taxon>Copepoda</taxon>
        <taxon>Calanoida</taxon>
        <taxon>Pseudodiaptomidae</taxon>
        <taxon>Pseudodiaptomus</taxon>
    </lineage>
</organism>
<sequence length="238" mass="26345">MKSLGIEKVPTHGLDDYSNGGTERRFSPYSDNGGSIVAIAGEDYAVIASDTRLSGHGYAILSREQPKLFRMSGKTVLGSTGCWCDILTFCKVAEMRMKAYRHNHNKEMGTPAVAQMTSTMLYHKRFFPYYISNILAGIDDTGKGVLYSYDPVGHCERNMYRAGGSACSLLQPLLDNQVGLKNMEGVTRDPIPLDKAINIIHDVFVSAAEREIHTGDGIFFNIITKDGIKEQTLPLRRD</sequence>
<accession>A0A0U2THA0</accession>
<comment type="subunit">
    <text evidence="5">The 26S proteasome consists of a 20S proteasome core and two 19S regulatory subunits. The 20S proteasome core is composed of 28 subunits that are arranged in four stacked rings, resulting in a barrel-shaped structure. The two end rings are each formed by seven alpha subunits, and the two central rings are each formed by seven beta subunits. The catalytic chamber with the active sites is on the inside of the barrel.</text>
</comment>
<evidence type="ECO:0000313" key="6">
    <source>
        <dbReference type="EMBL" id="ALS04676.1"/>
    </source>
</evidence>
<evidence type="ECO:0000256" key="2">
    <source>
        <dbReference type="ARBA" id="ARBA00022490"/>
    </source>
</evidence>
<dbReference type="PANTHER" id="PTHR32194:SF2">
    <property type="entry name" value="PROTEASOME SUBUNIT BETA TYPE-1"/>
    <property type="match status" value="1"/>
</dbReference>
<dbReference type="PANTHER" id="PTHR32194">
    <property type="entry name" value="METALLOPROTEASE TLDD"/>
    <property type="match status" value="1"/>
</dbReference>
<evidence type="ECO:0000256" key="4">
    <source>
        <dbReference type="ARBA" id="ARBA00023242"/>
    </source>
</evidence>
<keyword evidence="4" id="KW-0539">Nucleus</keyword>
<evidence type="ECO:0000256" key="5">
    <source>
        <dbReference type="ARBA" id="ARBA00026071"/>
    </source>
</evidence>
<name>A0A0U2THA0_9MAXI</name>
<dbReference type="AlphaFoldDB" id="A0A0U2THA0"/>
<dbReference type="GO" id="GO:0005737">
    <property type="term" value="C:cytoplasm"/>
    <property type="evidence" value="ECO:0007669"/>
    <property type="project" value="TreeGrafter"/>
</dbReference>
<proteinExistence type="evidence at transcript level"/>
<reference evidence="6" key="1">
    <citation type="journal article" date="2015" name="Sci. Rep.">
        <title>Spliced leader RNA trans-splicing discovered in copepods.</title>
        <authorList>
            <person name="Yang F."/>
            <person name="Xu D."/>
            <person name="Zhuang Y."/>
            <person name="Yi X."/>
            <person name="Huang Y."/>
            <person name="Chen H."/>
            <person name="Lin S."/>
            <person name="Campbell D.A."/>
            <person name="Sturm N.R."/>
            <person name="Liu G."/>
            <person name="Zhang H."/>
        </authorList>
    </citation>
    <scope>NUCLEOTIDE SEQUENCE</scope>
</reference>
<dbReference type="SUPFAM" id="SSF56235">
    <property type="entry name" value="N-terminal nucleophile aminohydrolases (Ntn hydrolases)"/>
    <property type="match status" value="1"/>
</dbReference>
<evidence type="ECO:0000256" key="3">
    <source>
        <dbReference type="ARBA" id="ARBA00022942"/>
    </source>
</evidence>
<dbReference type="CDD" id="cd03757">
    <property type="entry name" value="proteasome_beta_type_1"/>
    <property type="match status" value="1"/>
</dbReference>
<dbReference type="GO" id="GO:0005634">
    <property type="term" value="C:nucleus"/>
    <property type="evidence" value="ECO:0007669"/>
    <property type="project" value="UniProtKB-SubCell"/>
</dbReference>
<dbReference type="InterPro" id="IPR023333">
    <property type="entry name" value="Proteasome_suB-type"/>
</dbReference>
<comment type="subcellular location">
    <subcellularLocation>
        <location evidence="1">Nucleus</location>
    </subcellularLocation>
</comment>
<dbReference type="InterPro" id="IPR001353">
    <property type="entry name" value="Proteasome_sua/b"/>
</dbReference>
<dbReference type="Pfam" id="PF00227">
    <property type="entry name" value="Proteasome"/>
    <property type="match status" value="1"/>
</dbReference>
<keyword evidence="2" id="KW-0963">Cytoplasm</keyword>
<evidence type="ECO:0000256" key="1">
    <source>
        <dbReference type="ARBA" id="ARBA00004123"/>
    </source>
</evidence>
<dbReference type="GO" id="GO:0005839">
    <property type="term" value="C:proteasome core complex"/>
    <property type="evidence" value="ECO:0007669"/>
    <property type="project" value="InterPro"/>
</dbReference>
<dbReference type="FunFam" id="3.60.20.10:FF:000027">
    <property type="entry name" value="Proteasome subunit beta type-6"/>
    <property type="match status" value="1"/>
</dbReference>
<dbReference type="GO" id="GO:0051603">
    <property type="term" value="P:proteolysis involved in protein catabolic process"/>
    <property type="evidence" value="ECO:0007669"/>
    <property type="project" value="InterPro"/>
</dbReference>
<dbReference type="Gene3D" id="3.60.20.10">
    <property type="entry name" value="Glutamine Phosphoribosylpyrophosphate, subunit 1, domain 1"/>
    <property type="match status" value="1"/>
</dbReference>
<keyword evidence="3 6" id="KW-0647">Proteasome</keyword>
<dbReference type="InterPro" id="IPR029055">
    <property type="entry name" value="Ntn_hydrolases_N"/>
</dbReference>
<dbReference type="PROSITE" id="PS51476">
    <property type="entry name" value="PROTEASOME_BETA_2"/>
    <property type="match status" value="1"/>
</dbReference>
<dbReference type="EMBL" id="KT754842">
    <property type="protein sequence ID" value="ALS04676.1"/>
    <property type="molecule type" value="mRNA"/>
</dbReference>
<protein>
    <submittedName>
        <fullName evidence="6">Proteasome subunit beta type-1</fullName>
    </submittedName>
</protein>